<accession>A0A5C1NFQ7</accession>
<dbReference type="Proteomes" id="UP000324285">
    <property type="component" value="Chromosome"/>
</dbReference>
<dbReference type="PANTHER" id="PTHR11091">
    <property type="entry name" value="OXIDOREDUCTASE-RELATED"/>
    <property type="match status" value="1"/>
</dbReference>
<evidence type="ECO:0000313" key="3">
    <source>
        <dbReference type="EMBL" id="QEM82056.1"/>
    </source>
</evidence>
<dbReference type="InterPro" id="IPR036111">
    <property type="entry name" value="Mal/L-sulfo/L-lacto_DH-like_sf"/>
</dbReference>
<reference evidence="3" key="1">
    <citation type="submission" date="2021-02" db="EMBL/GenBank/DDBJ databases">
        <title>Strain Y2R2, a novel species of the genus Halomonas.</title>
        <authorList>
            <person name="Huang H."/>
        </authorList>
    </citation>
    <scope>NUCLEOTIDE SEQUENCE</scope>
    <source>
        <strain evidence="3">Y2R2</strain>
    </source>
</reference>
<gene>
    <name evidence="3" type="ORF">E4T21_11215</name>
</gene>
<dbReference type="KEGG" id="hbh:E4T21_11215"/>
<dbReference type="AlphaFoldDB" id="A0A5C1NFQ7"/>
<dbReference type="InterPro" id="IPR043143">
    <property type="entry name" value="Mal/L-sulf/L-lact_DH-like_NADP"/>
</dbReference>
<dbReference type="InterPro" id="IPR003767">
    <property type="entry name" value="Malate/L-lactate_DH-like"/>
</dbReference>
<sequence length="359" mass="38821">MAEEQAFACHVDAEELRCFIEQALEIRGADEPSRQAVSRALITASLMGTDSHGVRLLPHYLKALSGGRINGAPQLRLNRRLPGTAVLNADNAFGHLAGYRAIQHACDMAREVGIGAVAVSHSSHFGAAGCYALAAAEQGMIGMAMCNSDPFVLLHGSKRPFHGTNPIAFAAPVEGDNPLLLDMATSAIPWNRVQQYAAIDRDLPPDIAATTTGETTTDASQAEALLPLGGAGFGFKGAGLASMVEVLSSMLANMLNGFRLLPMAGPDMTTPRGVGHFFLVMNPEGFTERAYFQARMQEYLSDLRGMEPVQGRQVMAPGDREWEQRKRRSQQGIPLDWAQRDAYRDIALQLGLERLNEHP</sequence>
<dbReference type="OrthoDB" id="9769447at2"/>
<protein>
    <submittedName>
        <fullName evidence="3">Ldh family oxidoreductase</fullName>
    </submittedName>
</protein>
<keyword evidence="2" id="KW-0560">Oxidoreductase</keyword>
<keyword evidence="4" id="KW-1185">Reference proteome</keyword>
<dbReference type="Gene3D" id="1.10.1530.10">
    <property type="match status" value="1"/>
</dbReference>
<organism evidence="3 4">
    <name type="scientific">Halomonas binhaiensis</name>
    <dbReference type="NCBI Taxonomy" id="2562282"/>
    <lineage>
        <taxon>Bacteria</taxon>
        <taxon>Pseudomonadati</taxon>
        <taxon>Pseudomonadota</taxon>
        <taxon>Gammaproteobacteria</taxon>
        <taxon>Oceanospirillales</taxon>
        <taxon>Halomonadaceae</taxon>
        <taxon>Halomonas</taxon>
    </lineage>
</organism>
<dbReference type="Gene3D" id="3.30.1370.60">
    <property type="entry name" value="Hypothetical oxidoreductase yiak, domain 2"/>
    <property type="match status" value="1"/>
</dbReference>
<proteinExistence type="inferred from homology"/>
<dbReference type="RefSeq" id="WP_149285066.1">
    <property type="nucleotide sequence ID" value="NZ_CP038437.2"/>
</dbReference>
<name>A0A5C1NFQ7_9GAMM</name>
<dbReference type="InterPro" id="IPR043144">
    <property type="entry name" value="Mal/L-sulf/L-lact_DH-like_ah"/>
</dbReference>
<comment type="similarity">
    <text evidence="1">Belongs to the LDH2/MDH2 oxidoreductase family.</text>
</comment>
<evidence type="ECO:0000256" key="1">
    <source>
        <dbReference type="ARBA" id="ARBA00006056"/>
    </source>
</evidence>
<dbReference type="PANTHER" id="PTHR11091:SF0">
    <property type="entry name" value="MALATE DEHYDROGENASE"/>
    <property type="match status" value="1"/>
</dbReference>
<evidence type="ECO:0000313" key="4">
    <source>
        <dbReference type="Proteomes" id="UP000324285"/>
    </source>
</evidence>
<dbReference type="Pfam" id="PF02615">
    <property type="entry name" value="Ldh_2"/>
    <property type="match status" value="1"/>
</dbReference>
<evidence type="ECO:0000256" key="2">
    <source>
        <dbReference type="ARBA" id="ARBA00023002"/>
    </source>
</evidence>
<dbReference type="SUPFAM" id="SSF89733">
    <property type="entry name" value="L-sulfolactate dehydrogenase-like"/>
    <property type="match status" value="1"/>
</dbReference>
<dbReference type="EMBL" id="CP038437">
    <property type="protein sequence ID" value="QEM82056.1"/>
    <property type="molecule type" value="Genomic_DNA"/>
</dbReference>
<dbReference type="GO" id="GO:0016491">
    <property type="term" value="F:oxidoreductase activity"/>
    <property type="evidence" value="ECO:0007669"/>
    <property type="project" value="UniProtKB-KW"/>
</dbReference>